<feature type="domain" description="AAA+ ATPase" evidence="5">
    <location>
        <begin position="68"/>
        <end position="353"/>
    </location>
</feature>
<dbReference type="PANTHER" id="PTHR19211:SF135">
    <property type="entry name" value="ATPASE, PUTATIVE (AFU_ORTHOLOGUE AFUA_1G16440)-RELATED"/>
    <property type="match status" value="1"/>
</dbReference>
<feature type="compositionally biased region" description="Basic and acidic residues" evidence="4">
    <location>
        <begin position="1"/>
        <end position="11"/>
    </location>
</feature>
<gene>
    <name evidence="6" type="ORF">RHO25_003435</name>
</gene>
<name>A0ABZ0NH07_CERBT</name>
<organism evidence="6 7">
    <name type="scientific">Cercospora beticola</name>
    <name type="common">Sugarbeet leaf spot fungus</name>
    <dbReference type="NCBI Taxonomy" id="122368"/>
    <lineage>
        <taxon>Eukaryota</taxon>
        <taxon>Fungi</taxon>
        <taxon>Dikarya</taxon>
        <taxon>Ascomycota</taxon>
        <taxon>Pezizomycotina</taxon>
        <taxon>Dothideomycetes</taxon>
        <taxon>Dothideomycetidae</taxon>
        <taxon>Mycosphaerellales</taxon>
        <taxon>Mycosphaerellaceae</taxon>
        <taxon>Cercospora</taxon>
    </lineage>
</organism>
<feature type="region of interest" description="Disordered" evidence="4">
    <location>
        <begin position="1"/>
        <end position="23"/>
    </location>
</feature>
<feature type="compositionally biased region" description="Acidic residues" evidence="4">
    <location>
        <begin position="689"/>
        <end position="705"/>
    </location>
</feature>
<dbReference type="PROSITE" id="PS00211">
    <property type="entry name" value="ABC_TRANSPORTER_1"/>
    <property type="match status" value="1"/>
</dbReference>
<dbReference type="RefSeq" id="XP_065458469.1">
    <property type="nucleotide sequence ID" value="XM_065602397.1"/>
</dbReference>
<dbReference type="Pfam" id="PF00005">
    <property type="entry name" value="ABC_tran"/>
    <property type="match status" value="2"/>
</dbReference>
<dbReference type="InterPro" id="IPR003593">
    <property type="entry name" value="AAA+_ATPase"/>
</dbReference>
<dbReference type="SUPFAM" id="SSF52540">
    <property type="entry name" value="P-loop containing nucleoside triphosphate hydrolases"/>
    <property type="match status" value="2"/>
</dbReference>
<dbReference type="InterPro" id="IPR050611">
    <property type="entry name" value="ABCF"/>
</dbReference>
<evidence type="ECO:0000256" key="3">
    <source>
        <dbReference type="ARBA" id="ARBA00022840"/>
    </source>
</evidence>
<keyword evidence="1" id="KW-0677">Repeat</keyword>
<dbReference type="InterPro" id="IPR003439">
    <property type="entry name" value="ABC_transporter-like_ATP-bd"/>
</dbReference>
<feature type="region of interest" description="Disordered" evidence="4">
    <location>
        <begin position="682"/>
        <end position="707"/>
    </location>
</feature>
<evidence type="ECO:0000256" key="2">
    <source>
        <dbReference type="ARBA" id="ARBA00022741"/>
    </source>
</evidence>
<feature type="domain" description="AAA+ ATPase" evidence="5">
    <location>
        <begin position="501"/>
        <end position="689"/>
    </location>
</feature>
<dbReference type="PANTHER" id="PTHR19211">
    <property type="entry name" value="ATP-BINDING TRANSPORT PROTEIN-RELATED"/>
    <property type="match status" value="1"/>
</dbReference>
<keyword evidence="2" id="KW-0547">Nucleotide-binding</keyword>
<dbReference type="InterPro" id="IPR027417">
    <property type="entry name" value="P-loop_NTPase"/>
</dbReference>
<evidence type="ECO:0000313" key="7">
    <source>
        <dbReference type="Proteomes" id="UP001302367"/>
    </source>
</evidence>
<reference evidence="6 7" key="1">
    <citation type="submission" date="2023-09" db="EMBL/GenBank/DDBJ databases">
        <title>Complete-Gapless Cercospora beticola genome.</title>
        <authorList>
            <person name="Wyatt N.A."/>
            <person name="Spanner R.E."/>
            <person name="Bolton M.D."/>
        </authorList>
    </citation>
    <scope>NUCLEOTIDE SEQUENCE [LARGE SCALE GENOMIC DNA]</scope>
    <source>
        <strain evidence="6">Cb09-40</strain>
    </source>
</reference>
<evidence type="ECO:0000259" key="5">
    <source>
        <dbReference type="SMART" id="SM00382"/>
    </source>
</evidence>
<dbReference type="CDD" id="cd03221">
    <property type="entry name" value="ABCF_EF-3"/>
    <property type="match status" value="1"/>
</dbReference>
<dbReference type="Proteomes" id="UP001302367">
    <property type="component" value="Chromosome 2"/>
</dbReference>
<evidence type="ECO:0000256" key="4">
    <source>
        <dbReference type="SAM" id="MobiDB-lite"/>
    </source>
</evidence>
<dbReference type="GeneID" id="35430013"/>
<keyword evidence="7" id="KW-1185">Reference proteome</keyword>
<dbReference type="SMART" id="SM00382">
    <property type="entry name" value="AAA"/>
    <property type="match status" value="2"/>
</dbReference>
<dbReference type="InterPro" id="IPR017871">
    <property type="entry name" value="ABC_transporter-like_CS"/>
</dbReference>
<sequence>MPARRSKEQKAAELTAGGGSALTVTAQQSRFHTEMDEDNNRKEIVVKDLSMSLGNRELLSHADLQLQRGRHYILHGRNGIGKSTLLKAIADDQIPNIPRSVKALLLGQTQSNVEDELEKLDLSNTSVLEYVVRSDQQRETYMHEAKVLSAALESTVDPNAAVKAYRQIQHERLERRVHVIRQLALRRSGPKGRRTRDEQIKLEEELEISEARLNDEVTVDELSEKSHKAAETLTDVQTALELMDADGAEAKARSVLLGLGFSAESIDQPRSNLSGGWQTRCSLACALCQSVDLLLLDEPTNFLDLPSIIWLERYLAEIADDTTVMVVTHDRAFGDEVAEELLVLRHRQLERFKGNLSNYEMQRLKTYKYMTRMKEAQDKQKKHIEGTIQNNIQAAKRAGDDKKLKQAASRKKKLDERMGLEVSAKGTRFKINRDLGGYYLTNRAGIEIPTFDPPAELKIPAQPADLRHPGSLVSLEKVNFSYTVAKKKVPILTDIDLTIHLGDRIGIAGLNGSGKSTLVSLIMGHTSAEPSKPMLPSSGTITKHTRAQFGLYSQQAAEELEAISAANPQATALSHLMEHIGASFSEQEARGILSGVGLSGKVASDVPISLLSGGQRVRLALAKLLHHPPHLLILDEVTTHLDTDTIQALIGALKTYEGAILVVTHDRFFMKTVVENCSIRSLAGPTRPEDEEDEESEDSEEDEEDQVKRTRVVFRLSKGKLSKLQRGMEQYEEIAARSATKLAKEAASVDYYILHISHT</sequence>
<evidence type="ECO:0000313" key="6">
    <source>
        <dbReference type="EMBL" id="WPA98822.1"/>
    </source>
</evidence>
<dbReference type="EMBL" id="CP134185">
    <property type="protein sequence ID" value="WPA98822.1"/>
    <property type="molecule type" value="Genomic_DNA"/>
</dbReference>
<dbReference type="Pfam" id="PF12848">
    <property type="entry name" value="ABC_tran_Xtn"/>
    <property type="match status" value="1"/>
</dbReference>
<protein>
    <recommendedName>
        <fullName evidence="5">AAA+ ATPase domain-containing protein</fullName>
    </recommendedName>
</protein>
<dbReference type="Gene3D" id="3.40.50.300">
    <property type="entry name" value="P-loop containing nucleotide triphosphate hydrolases"/>
    <property type="match status" value="2"/>
</dbReference>
<dbReference type="InterPro" id="IPR032781">
    <property type="entry name" value="ABC_tran_Xtn"/>
</dbReference>
<keyword evidence="3" id="KW-0067">ATP-binding</keyword>
<evidence type="ECO:0000256" key="1">
    <source>
        <dbReference type="ARBA" id="ARBA00022737"/>
    </source>
</evidence>
<proteinExistence type="predicted"/>
<accession>A0ABZ0NH07</accession>